<feature type="compositionally biased region" description="Basic and acidic residues" evidence="1">
    <location>
        <begin position="17"/>
        <end position="63"/>
    </location>
</feature>
<feature type="compositionally biased region" description="Basic and acidic residues" evidence="1">
    <location>
        <begin position="1"/>
        <end position="10"/>
    </location>
</feature>
<dbReference type="eggNOG" id="KOG2769">
    <property type="taxonomic scope" value="Eukaryota"/>
</dbReference>
<gene>
    <name evidence="2" type="ordered locus">MTR_5g039100</name>
</gene>
<reference evidence="2 4" key="1">
    <citation type="journal article" date="2011" name="Nature">
        <title>The Medicago genome provides insight into the evolution of rhizobial symbioses.</title>
        <authorList>
            <person name="Young N.D."/>
            <person name="Debelle F."/>
            <person name="Oldroyd G.E."/>
            <person name="Geurts R."/>
            <person name="Cannon S.B."/>
            <person name="Udvardi M.K."/>
            <person name="Benedito V.A."/>
            <person name="Mayer K.F."/>
            <person name="Gouzy J."/>
            <person name="Schoof H."/>
            <person name="Van de Peer Y."/>
            <person name="Proost S."/>
            <person name="Cook D.R."/>
            <person name="Meyers B.C."/>
            <person name="Spannagl M."/>
            <person name="Cheung F."/>
            <person name="De Mita S."/>
            <person name="Krishnakumar V."/>
            <person name="Gundlach H."/>
            <person name="Zhou S."/>
            <person name="Mudge J."/>
            <person name="Bharti A.K."/>
            <person name="Murray J.D."/>
            <person name="Naoumkina M.A."/>
            <person name="Rosen B."/>
            <person name="Silverstein K.A."/>
            <person name="Tang H."/>
            <person name="Rombauts S."/>
            <person name="Zhao P.X."/>
            <person name="Zhou P."/>
            <person name="Barbe V."/>
            <person name="Bardou P."/>
            <person name="Bechner M."/>
            <person name="Bellec A."/>
            <person name="Berger A."/>
            <person name="Berges H."/>
            <person name="Bidwell S."/>
            <person name="Bisseling T."/>
            <person name="Choisne N."/>
            <person name="Couloux A."/>
            <person name="Denny R."/>
            <person name="Deshpande S."/>
            <person name="Dai X."/>
            <person name="Doyle J.J."/>
            <person name="Dudez A.M."/>
            <person name="Farmer A.D."/>
            <person name="Fouteau S."/>
            <person name="Franken C."/>
            <person name="Gibelin C."/>
            <person name="Gish J."/>
            <person name="Goldstein S."/>
            <person name="Gonzalez A.J."/>
            <person name="Green P.J."/>
            <person name="Hallab A."/>
            <person name="Hartog M."/>
            <person name="Hua A."/>
            <person name="Humphray S.J."/>
            <person name="Jeong D.H."/>
            <person name="Jing Y."/>
            <person name="Jocker A."/>
            <person name="Kenton S.M."/>
            <person name="Kim D.J."/>
            <person name="Klee K."/>
            <person name="Lai H."/>
            <person name="Lang C."/>
            <person name="Lin S."/>
            <person name="Macmil S.L."/>
            <person name="Magdelenat G."/>
            <person name="Matthews L."/>
            <person name="McCorrison J."/>
            <person name="Monaghan E.L."/>
            <person name="Mun J.H."/>
            <person name="Najar F.Z."/>
            <person name="Nicholson C."/>
            <person name="Noirot C."/>
            <person name="O'Bleness M."/>
            <person name="Paule C.R."/>
            <person name="Poulain J."/>
            <person name="Prion F."/>
            <person name="Qin B."/>
            <person name="Qu C."/>
            <person name="Retzel E.F."/>
            <person name="Riddle C."/>
            <person name="Sallet E."/>
            <person name="Samain S."/>
            <person name="Samson N."/>
            <person name="Sanders I."/>
            <person name="Saurat O."/>
            <person name="Scarpelli C."/>
            <person name="Schiex T."/>
            <person name="Segurens B."/>
            <person name="Severin A.J."/>
            <person name="Sherrier D.J."/>
            <person name="Shi R."/>
            <person name="Sims S."/>
            <person name="Singer S.R."/>
            <person name="Sinharoy S."/>
            <person name="Sterck L."/>
            <person name="Viollet A."/>
            <person name="Wang B.B."/>
            <person name="Wang K."/>
            <person name="Wang M."/>
            <person name="Wang X."/>
            <person name="Warfsmann J."/>
            <person name="Weissenbach J."/>
            <person name="White D.D."/>
            <person name="White J.D."/>
            <person name="Wiley G.B."/>
            <person name="Wincker P."/>
            <person name="Xing Y."/>
            <person name="Yang L."/>
            <person name="Yao Z."/>
            <person name="Ying F."/>
            <person name="Zhai J."/>
            <person name="Zhou L."/>
            <person name="Zuber A."/>
            <person name="Denarie J."/>
            <person name="Dixon R.A."/>
            <person name="May G.D."/>
            <person name="Schwartz D.C."/>
            <person name="Rogers J."/>
            <person name="Quetier F."/>
            <person name="Town C.D."/>
            <person name="Roe B.A."/>
        </authorList>
    </citation>
    <scope>NUCLEOTIDE SEQUENCE [LARGE SCALE GENOMIC DNA]</scope>
    <source>
        <strain evidence="2">A17</strain>
        <strain evidence="3 4">cv. Jemalong A17</strain>
    </source>
</reference>
<name>G7KB69_MEDTR</name>
<keyword evidence="4" id="KW-1185">Reference proteome</keyword>
<dbReference type="AlphaFoldDB" id="G7KB69"/>
<feature type="compositionally biased region" description="Basic and acidic residues" evidence="1">
    <location>
        <begin position="75"/>
        <end position="89"/>
    </location>
</feature>
<dbReference type="Proteomes" id="UP000002051">
    <property type="component" value="Chromosome 5"/>
</dbReference>
<reference evidence="2 4" key="2">
    <citation type="journal article" date="2014" name="BMC Genomics">
        <title>An improved genome release (version Mt4.0) for the model legume Medicago truncatula.</title>
        <authorList>
            <person name="Tang H."/>
            <person name="Krishnakumar V."/>
            <person name="Bidwell S."/>
            <person name="Rosen B."/>
            <person name="Chan A."/>
            <person name="Zhou S."/>
            <person name="Gentzbittel L."/>
            <person name="Childs K.L."/>
            <person name="Yandell M."/>
            <person name="Gundlach H."/>
            <person name="Mayer K.F."/>
            <person name="Schwartz D.C."/>
            <person name="Town C.D."/>
        </authorList>
    </citation>
    <scope>GENOME REANNOTATION</scope>
    <source>
        <strain evidence="3 4">cv. Jemalong A17</strain>
    </source>
</reference>
<protein>
    <submittedName>
        <fullName evidence="2 3">Uncharacterized protein</fullName>
    </submittedName>
</protein>
<accession>A0A0C3XHX5</accession>
<feature type="compositionally biased region" description="Basic and acidic residues" evidence="1">
    <location>
        <begin position="112"/>
        <end position="132"/>
    </location>
</feature>
<evidence type="ECO:0000313" key="3">
    <source>
        <dbReference type="EnsemblPlants" id="AES96610"/>
    </source>
</evidence>
<feature type="compositionally biased region" description="Low complexity" evidence="1">
    <location>
        <begin position="136"/>
        <end position="150"/>
    </location>
</feature>
<dbReference type="HOGENOM" id="CLU_1404369_0_0_1"/>
<feature type="region of interest" description="Disordered" evidence="1">
    <location>
        <begin position="1"/>
        <end position="89"/>
    </location>
</feature>
<accession>G7KB69</accession>
<feature type="region of interest" description="Disordered" evidence="1">
    <location>
        <begin position="112"/>
        <end position="157"/>
    </location>
</feature>
<dbReference type="EnsemblPlants" id="AES96610">
    <property type="protein sequence ID" value="AES96610"/>
    <property type="gene ID" value="MTR_5g039100"/>
</dbReference>
<proteinExistence type="predicted"/>
<evidence type="ECO:0000256" key="1">
    <source>
        <dbReference type="SAM" id="MobiDB-lite"/>
    </source>
</evidence>
<dbReference type="EMBL" id="CM001221">
    <property type="protein sequence ID" value="AES96610.2"/>
    <property type="molecule type" value="Genomic_DNA"/>
</dbReference>
<dbReference type="PaxDb" id="3880-AES96610"/>
<reference evidence="3" key="3">
    <citation type="submission" date="2015-04" db="UniProtKB">
        <authorList>
            <consortium name="EnsemblPlants"/>
        </authorList>
    </citation>
    <scope>IDENTIFICATION</scope>
    <source>
        <strain evidence="3">cv. Jemalong A17</strain>
    </source>
</reference>
<sequence length="194" mass="22385">MDTPNRDRDRNHHRSHHDSDDYRHHREDPEGSRNRDRGYDRDEREGNKGRYISKHYEEMEDSVKPQYSSHKRKDREHSEDRELDAKRIRVSEAKKERMRFWDKVRKENDYYDNEARGKEEVTNGDSKDKNDLLHNGVAVGSPAVVPAGGPKTSLAPPPSFLIRVSTTAGKLGSFSSSDALAKAKKALQMQKLLS</sequence>
<evidence type="ECO:0000313" key="4">
    <source>
        <dbReference type="Proteomes" id="UP000002051"/>
    </source>
</evidence>
<dbReference type="STRING" id="3880.G7KB69"/>
<organism evidence="2 4">
    <name type="scientific">Medicago truncatula</name>
    <name type="common">Barrel medic</name>
    <name type="synonym">Medicago tribuloides</name>
    <dbReference type="NCBI Taxonomy" id="3880"/>
    <lineage>
        <taxon>Eukaryota</taxon>
        <taxon>Viridiplantae</taxon>
        <taxon>Streptophyta</taxon>
        <taxon>Embryophyta</taxon>
        <taxon>Tracheophyta</taxon>
        <taxon>Spermatophyta</taxon>
        <taxon>Magnoliopsida</taxon>
        <taxon>eudicotyledons</taxon>
        <taxon>Gunneridae</taxon>
        <taxon>Pentapetalae</taxon>
        <taxon>rosids</taxon>
        <taxon>fabids</taxon>
        <taxon>Fabales</taxon>
        <taxon>Fabaceae</taxon>
        <taxon>Papilionoideae</taxon>
        <taxon>50 kb inversion clade</taxon>
        <taxon>NPAAA clade</taxon>
        <taxon>Hologalegina</taxon>
        <taxon>IRL clade</taxon>
        <taxon>Trifolieae</taxon>
        <taxon>Medicago</taxon>
    </lineage>
</organism>
<evidence type="ECO:0000313" key="2">
    <source>
        <dbReference type="EMBL" id="AES96610.2"/>
    </source>
</evidence>